<dbReference type="PROSITE" id="PS51794">
    <property type="entry name" value="DAC"/>
    <property type="match status" value="1"/>
</dbReference>
<evidence type="ECO:0000256" key="8">
    <source>
        <dbReference type="ARBA" id="ARBA00022989"/>
    </source>
</evidence>
<keyword evidence="7 10" id="KW-0067">ATP-binding</keyword>
<dbReference type="InterPro" id="IPR036888">
    <property type="entry name" value="DNA_integrity_DisA_N_sf"/>
</dbReference>
<dbReference type="InterPro" id="IPR050338">
    <property type="entry name" value="DisA"/>
</dbReference>
<comment type="subunit">
    <text evidence="10">Probably a homodimer.</text>
</comment>
<evidence type="ECO:0000313" key="13">
    <source>
        <dbReference type="Proteomes" id="UP001290861"/>
    </source>
</evidence>
<proteinExistence type="inferred from homology"/>
<evidence type="ECO:0000256" key="1">
    <source>
        <dbReference type="ARBA" id="ARBA00000877"/>
    </source>
</evidence>
<sequence length="286" mass="31908">MQLNDAFELPDAIGWVEILILAALLYYIFRLFKGTRGSAILTGLIILFGALNAITNLSHLEVLNWILSKLMLYITLAIVVIFQPEIRRVLARLGRQPWRNNGMVSQRNLIEPIMQTVKLLSKRKIGALIAIEREIGTRAIQDTGTKMNSAVSAELLSTIFFPHTPLHDGGVIISGDRICAAGCLFPLSQKEELSKTLGTRHRAAIGITEETDAIVVVVSEETGAVSLAYNGRLRRGLGEERLRRVLQSMLRRERTGLSRFREQIQTGEADLSDTVLMPFSEEKNDE</sequence>
<keyword evidence="13" id="KW-1185">Reference proteome</keyword>
<dbReference type="GO" id="GO:0106408">
    <property type="term" value="F:diadenylate cyclase activity"/>
    <property type="evidence" value="ECO:0007669"/>
    <property type="project" value="UniProtKB-EC"/>
</dbReference>
<dbReference type="Proteomes" id="UP001290861">
    <property type="component" value="Unassembled WGS sequence"/>
</dbReference>
<evidence type="ECO:0000256" key="4">
    <source>
        <dbReference type="ARBA" id="ARBA00022692"/>
    </source>
</evidence>
<organism evidence="12 13">
    <name type="scientific">Pontiella agarivorans</name>
    <dbReference type="NCBI Taxonomy" id="3038953"/>
    <lineage>
        <taxon>Bacteria</taxon>
        <taxon>Pseudomonadati</taxon>
        <taxon>Kiritimatiellota</taxon>
        <taxon>Kiritimatiellia</taxon>
        <taxon>Kiritimatiellales</taxon>
        <taxon>Pontiellaceae</taxon>
        <taxon>Pontiella</taxon>
    </lineage>
</organism>
<dbReference type="EMBL" id="JARVCO010000010">
    <property type="protein sequence ID" value="MDZ8118584.1"/>
    <property type="molecule type" value="Genomic_DNA"/>
</dbReference>
<dbReference type="InterPro" id="IPR003390">
    <property type="entry name" value="DNA_integrity_scan_DisA_N"/>
</dbReference>
<feature type="transmembrane region" description="Helical" evidence="10">
    <location>
        <begin position="63"/>
        <end position="82"/>
    </location>
</feature>
<comment type="caution">
    <text evidence="10">Lacks conserved residue(s) required for the propagation of feature annotation.</text>
</comment>
<feature type="transmembrane region" description="Helical" evidence="10">
    <location>
        <begin position="39"/>
        <end position="57"/>
    </location>
</feature>
<evidence type="ECO:0000256" key="5">
    <source>
        <dbReference type="ARBA" id="ARBA00022695"/>
    </source>
</evidence>
<dbReference type="InterPro" id="IPR034701">
    <property type="entry name" value="CdaA"/>
</dbReference>
<reference evidence="12 13" key="1">
    <citation type="journal article" date="2024" name="Appl. Environ. Microbiol.">
        <title>Pontiella agarivorans sp. nov., a novel marine anaerobic bacterium capable of degrading macroalgal polysaccharides and fixing nitrogen.</title>
        <authorList>
            <person name="Liu N."/>
            <person name="Kivenson V."/>
            <person name="Peng X."/>
            <person name="Cui Z."/>
            <person name="Lankiewicz T.S."/>
            <person name="Gosselin K.M."/>
            <person name="English C.J."/>
            <person name="Blair E.M."/>
            <person name="O'Malley M.A."/>
            <person name="Valentine D.L."/>
        </authorList>
    </citation>
    <scope>NUCLEOTIDE SEQUENCE [LARGE SCALE GENOMIC DNA]</scope>
    <source>
        <strain evidence="12 13">NLcol2</strain>
    </source>
</reference>
<dbReference type="RefSeq" id="WP_322608382.1">
    <property type="nucleotide sequence ID" value="NZ_JARVCO010000010.1"/>
</dbReference>
<feature type="transmembrane region" description="Helical" evidence="10">
    <location>
        <begin position="12"/>
        <end position="32"/>
    </location>
</feature>
<dbReference type="Gene3D" id="3.40.1700.10">
    <property type="entry name" value="DNA integrity scanning protein, DisA, N-terminal domain"/>
    <property type="match status" value="1"/>
</dbReference>
<keyword evidence="2 10" id="KW-1003">Cell membrane</keyword>
<evidence type="ECO:0000256" key="10">
    <source>
        <dbReference type="HAMAP-Rule" id="MF_01499"/>
    </source>
</evidence>
<dbReference type="EC" id="2.7.7.85" evidence="10"/>
<name>A0ABU5MWI6_9BACT</name>
<gene>
    <name evidence="12" type="primary">cdaA</name>
    <name evidence="10" type="synonym">dacA</name>
    <name evidence="12" type="ORF">P9H32_08080</name>
</gene>
<evidence type="ECO:0000259" key="11">
    <source>
        <dbReference type="PROSITE" id="PS51794"/>
    </source>
</evidence>
<keyword evidence="8 10" id="KW-1133">Transmembrane helix</keyword>
<evidence type="ECO:0000313" key="12">
    <source>
        <dbReference type="EMBL" id="MDZ8118584.1"/>
    </source>
</evidence>
<dbReference type="PANTHER" id="PTHR34185:SF1">
    <property type="entry name" value="DIADENYLATE CYCLASE"/>
    <property type="match status" value="1"/>
</dbReference>
<dbReference type="SUPFAM" id="SSF143597">
    <property type="entry name" value="YojJ-like"/>
    <property type="match status" value="1"/>
</dbReference>
<comment type="catalytic activity">
    <reaction evidence="1 10">
        <text>2 ATP = 3',3'-c-di-AMP + 2 diphosphate</text>
        <dbReference type="Rhea" id="RHEA:35655"/>
        <dbReference type="ChEBI" id="CHEBI:30616"/>
        <dbReference type="ChEBI" id="CHEBI:33019"/>
        <dbReference type="ChEBI" id="CHEBI:71500"/>
        <dbReference type="EC" id="2.7.7.85"/>
    </reaction>
</comment>
<evidence type="ECO:0000256" key="9">
    <source>
        <dbReference type="ARBA" id="ARBA00023136"/>
    </source>
</evidence>
<dbReference type="InterPro" id="IPR014046">
    <property type="entry name" value="C-di-AMP_synthase"/>
</dbReference>
<evidence type="ECO:0000256" key="2">
    <source>
        <dbReference type="ARBA" id="ARBA00022475"/>
    </source>
</evidence>
<dbReference type="Pfam" id="PF19293">
    <property type="entry name" value="CdaA_N"/>
    <property type="match status" value="1"/>
</dbReference>
<dbReference type="PIRSF" id="PIRSF004793">
    <property type="entry name" value="UCP004793"/>
    <property type="match status" value="1"/>
</dbReference>
<protein>
    <recommendedName>
        <fullName evidence="10">Diadenylate cyclase</fullName>
        <shortName evidence="10">DAC</shortName>
        <ecNumber evidence="10">2.7.7.85</ecNumber>
    </recommendedName>
    <alternativeName>
        <fullName evidence="10">Cyclic-di-AMP synthase</fullName>
        <shortName evidence="10">c-di-AMP synthase</shortName>
    </alternativeName>
</protein>
<evidence type="ECO:0000256" key="6">
    <source>
        <dbReference type="ARBA" id="ARBA00022741"/>
    </source>
</evidence>
<dbReference type="Pfam" id="PF02457">
    <property type="entry name" value="DAC"/>
    <property type="match status" value="1"/>
</dbReference>
<evidence type="ECO:0000256" key="3">
    <source>
        <dbReference type="ARBA" id="ARBA00022679"/>
    </source>
</evidence>
<keyword evidence="9 10" id="KW-0472">Membrane</keyword>
<keyword evidence="5 10" id="KW-0548">Nucleotidyltransferase</keyword>
<comment type="similarity">
    <text evidence="10">Belongs to the adenylate cyclase family. DacA/CdaA subfamily.</text>
</comment>
<dbReference type="PANTHER" id="PTHR34185">
    <property type="entry name" value="DIADENYLATE CYCLASE"/>
    <property type="match status" value="1"/>
</dbReference>
<evidence type="ECO:0000256" key="7">
    <source>
        <dbReference type="ARBA" id="ARBA00022840"/>
    </source>
</evidence>
<dbReference type="NCBIfam" id="TIGR00159">
    <property type="entry name" value="diadenylate cyclase CdaA"/>
    <property type="match status" value="1"/>
</dbReference>
<accession>A0ABU5MWI6</accession>
<keyword evidence="3 10" id="KW-0808">Transferase</keyword>
<keyword evidence="6 10" id="KW-0547">Nucleotide-binding</keyword>
<dbReference type="HAMAP" id="MF_01499">
    <property type="entry name" value="DacA"/>
    <property type="match status" value="1"/>
</dbReference>
<dbReference type="InterPro" id="IPR045585">
    <property type="entry name" value="CdaA_N"/>
</dbReference>
<feature type="domain" description="DAC" evidence="11">
    <location>
        <begin position="83"/>
        <end position="239"/>
    </location>
</feature>
<keyword evidence="4 10" id="KW-0812">Transmembrane</keyword>
<comment type="caution">
    <text evidence="12">The sequence shown here is derived from an EMBL/GenBank/DDBJ whole genome shotgun (WGS) entry which is preliminary data.</text>
</comment>
<comment type="function">
    <text evidence="10">Catalyzes the condensation of 2 ATP molecules into cyclic di-AMP (c-di-AMP), a second messenger used to regulate differing processes in different bacteria.</text>
</comment>